<feature type="chain" id="PRO_5032580650" description="Parvulin-like PPIase" evidence="6">
    <location>
        <begin position="27"/>
        <end position="448"/>
    </location>
</feature>
<dbReference type="InterPro" id="IPR027304">
    <property type="entry name" value="Trigger_fact/SurA_dom_sf"/>
</dbReference>
<keyword evidence="5 8" id="KW-0413">Isomerase</keyword>
<dbReference type="Pfam" id="PF00639">
    <property type="entry name" value="Rotamase"/>
    <property type="match status" value="1"/>
</dbReference>
<feature type="domain" description="PpiC" evidence="7">
    <location>
        <begin position="198"/>
        <end position="296"/>
    </location>
</feature>
<dbReference type="InterPro" id="IPR046357">
    <property type="entry name" value="PPIase_dom_sf"/>
</dbReference>
<evidence type="ECO:0000313" key="8">
    <source>
        <dbReference type="EMBL" id="QPC97975.1"/>
    </source>
</evidence>
<feature type="signal peptide" evidence="6">
    <location>
        <begin position="1"/>
        <end position="26"/>
    </location>
</feature>
<dbReference type="Proteomes" id="UP000594459">
    <property type="component" value="Chromosome"/>
</dbReference>
<dbReference type="RefSeq" id="WP_200980985.1">
    <property type="nucleotide sequence ID" value="NZ_CP064654.1"/>
</dbReference>
<keyword evidence="9" id="KW-1185">Reference proteome</keyword>
<dbReference type="InterPro" id="IPR000297">
    <property type="entry name" value="PPIase_PpiC"/>
</dbReference>
<name>A0A7S8F2Q7_9SPHN</name>
<sequence length="448" mass="48505">MSAHSISKFLSFAAATSLALSPVAGAAQEAAGADAPLNLPANVSVLGNANPNVRKATAVVNGYVITGTDVDQRTALLVAANRQGIPDEELERVKMQVLRNLIDETLQIQAAQAQEMDIPQAEIDQTYARVAAQNFEQRPQAMDEYLRSIGSSPASLKRQIQGELAWQRLLRRNVAPFVNVSTDEVNELIQRLEASRGTDEYRLGEIYLSATPENAGQVKANAEKIVEQLRQGGSFVAYARQFSEASTAAVGGDLGWIQLGQLKNATLEAVAAEMSPGQLVGPIEIPGGYWIGVLIDKRQVLMADPRDAMLSLKQIQLSFEPGMSGADRNSKLQTFLQGIGQVRGCGDAENAAGALGATVVTNDQIAVRALPEQLQQIMLQMQVGQLSPPFGSIDDSVRVLMLCGRDDPKSAAGPDFDTLMGQLEDERIQKRAQRYLRDLRNDAYIEYN</sequence>
<reference evidence="8 9" key="1">
    <citation type="submission" date="2020-11" db="EMBL/GenBank/DDBJ databases">
        <title>The genome sequence of Erythrobacter sp. 6D36.</title>
        <authorList>
            <person name="Liu Y."/>
        </authorList>
    </citation>
    <scope>NUCLEOTIDE SEQUENCE [LARGE SCALE GENOMIC DNA]</scope>
    <source>
        <strain evidence="8 9">6D36</strain>
    </source>
</reference>
<evidence type="ECO:0000259" key="7">
    <source>
        <dbReference type="PROSITE" id="PS50198"/>
    </source>
</evidence>
<evidence type="ECO:0000256" key="5">
    <source>
        <dbReference type="PROSITE-ProRule" id="PRU00278"/>
    </source>
</evidence>
<dbReference type="PANTHER" id="PTHR47637">
    <property type="entry name" value="CHAPERONE SURA"/>
    <property type="match status" value="1"/>
</dbReference>
<dbReference type="SUPFAM" id="SSF54534">
    <property type="entry name" value="FKBP-like"/>
    <property type="match status" value="2"/>
</dbReference>
<dbReference type="Gene3D" id="1.10.4030.10">
    <property type="entry name" value="Porin chaperone SurA, peptide-binding domain"/>
    <property type="match status" value="1"/>
</dbReference>
<dbReference type="PANTHER" id="PTHR47637:SF1">
    <property type="entry name" value="CHAPERONE SURA"/>
    <property type="match status" value="1"/>
</dbReference>
<evidence type="ECO:0000256" key="1">
    <source>
        <dbReference type="ARBA" id="ARBA00018370"/>
    </source>
</evidence>
<evidence type="ECO:0000256" key="4">
    <source>
        <dbReference type="ARBA" id="ARBA00031484"/>
    </source>
</evidence>
<accession>A0A7S8F2Q7</accession>
<dbReference type="AlphaFoldDB" id="A0A7S8F2Q7"/>
<proteinExistence type="predicted"/>
<gene>
    <name evidence="8" type="ORF">IRL76_08715</name>
</gene>
<evidence type="ECO:0000256" key="6">
    <source>
        <dbReference type="SAM" id="SignalP"/>
    </source>
</evidence>
<keyword evidence="2 6" id="KW-0732">Signal</keyword>
<evidence type="ECO:0000313" key="9">
    <source>
        <dbReference type="Proteomes" id="UP000594459"/>
    </source>
</evidence>
<dbReference type="EMBL" id="CP064654">
    <property type="protein sequence ID" value="QPC97975.1"/>
    <property type="molecule type" value="Genomic_DNA"/>
</dbReference>
<evidence type="ECO:0000256" key="2">
    <source>
        <dbReference type="ARBA" id="ARBA00022729"/>
    </source>
</evidence>
<dbReference type="KEGG" id="qso:IRL76_08715"/>
<dbReference type="PROSITE" id="PS50198">
    <property type="entry name" value="PPIC_PPIASE_2"/>
    <property type="match status" value="1"/>
</dbReference>
<dbReference type="SUPFAM" id="SSF109998">
    <property type="entry name" value="Triger factor/SurA peptide-binding domain-like"/>
    <property type="match status" value="1"/>
</dbReference>
<dbReference type="InterPro" id="IPR050280">
    <property type="entry name" value="OMP_Chaperone_SurA"/>
</dbReference>
<keyword evidence="5" id="KW-0697">Rotamase</keyword>
<dbReference type="Pfam" id="PF13624">
    <property type="entry name" value="SurA_N_3"/>
    <property type="match status" value="1"/>
</dbReference>
<organism evidence="8 9">
    <name type="scientific">Qipengyuania soli</name>
    <dbReference type="NCBI Taxonomy" id="2782568"/>
    <lineage>
        <taxon>Bacteria</taxon>
        <taxon>Pseudomonadati</taxon>
        <taxon>Pseudomonadota</taxon>
        <taxon>Alphaproteobacteria</taxon>
        <taxon>Sphingomonadales</taxon>
        <taxon>Erythrobacteraceae</taxon>
        <taxon>Qipengyuania</taxon>
    </lineage>
</organism>
<dbReference type="GO" id="GO:0003755">
    <property type="term" value="F:peptidyl-prolyl cis-trans isomerase activity"/>
    <property type="evidence" value="ECO:0007669"/>
    <property type="project" value="UniProtKB-KW"/>
</dbReference>
<dbReference type="Gene3D" id="3.10.50.40">
    <property type="match status" value="1"/>
</dbReference>
<protein>
    <recommendedName>
        <fullName evidence="1">Parvulin-like PPIase</fullName>
    </recommendedName>
    <alternativeName>
        <fullName evidence="3">Peptidyl-prolyl cis-trans isomerase plp</fullName>
    </alternativeName>
    <alternativeName>
        <fullName evidence="4">Rotamase plp</fullName>
    </alternativeName>
</protein>
<evidence type="ECO:0000256" key="3">
    <source>
        <dbReference type="ARBA" id="ARBA00030642"/>
    </source>
</evidence>